<dbReference type="WBParaSite" id="HPLM_0000687101-mRNA-1">
    <property type="protein sequence ID" value="HPLM_0000687101-mRNA-1"/>
    <property type="gene ID" value="HPLM_0000687101"/>
</dbReference>
<feature type="transmembrane region" description="Helical" evidence="1">
    <location>
        <begin position="42"/>
        <end position="66"/>
    </location>
</feature>
<accession>A0A0N4W9B5</accession>
<reference evidence="2" key="1">
    <citation type="submission" date="2017-02" db="UniProtKB">
        <authorList>
            <consortium name="WormBaseParasite"/>
        </authorList>
    </citation>
    <scope>IDENTIFICATION</scope>
</reference>
<organism evidence="2">
    <name type="scientific">Haemonchus placei</name>
    <name type="common">Barber's pole worm</name>
    <dbReference type="NCBI Taxonomy" id="6290"/>
    <lineage>
        <taxon>Eukaryota</taxon>
        <taxon>Metazoa</taxon>
        <taxon>Ecdysozoa</taxon>
        <taxon>Nematoda</taxon>
        <taxon>Chromadorea</taxon>
        <taxon>Rhabditida</taxon>
        <taxon>Rhabditina</taxon>
        <taxon>Rhabditomorpha</taxon>
        <taxon>Strongyloidea</taxon>
        <taxon>Trichostrongylidae</taxon>
        <taxon>Haemonchus</taxon>
    </lineage>
</organism>
<evidence type="ECO:0000313" key="2">
    <source>
        <dbReference type="WBParaSite" id="HPLM_0000687101-mRNA-1"/>
    </source>
</evidence>
<dbReference type="AlphaFoldDB" id="A0A0N4W9B5"/>
<keyword evidence="1" id="KW-0812">Transmembrane</keyword>
<feature type="transmembrane region" description="Helical" evidence="1">
    <location>
        <begin position="12"/>
        <end position="30"/>
    </location>
</feature>
<sequence length="69" mass="7340">MSHVRIHADPGATGKIVVISIIPISMGAGVKSAKENGPISRVIAVVESIMLALLDTTVVELFLYYVCML</sequence>
<protein>
    <submittedName>
        <fullName evidence="2">Amino acid transporter</fullName>
    </submittedName>
</protein>
<name>A0A0N4W9B5_HAEPC</name>
<keyword evidence="1" id="KW-0472">Membrane</keyword>
<evidence type="ECO:0000256" key="1">
    <source>
        <dbReference type="SAM" id="Phobius"/>
    </source>
</evidence>
<proteinExistence type="predicted"/>
<keyword evidence="1" id="KW-1133">Transmembrane helix</keyword>